<evidence type="ECO:0000256" key="6">
    <source>
        <dbReference type="SAM" id="Phobius"/>
    </source>
</evidence>
<dbReference type="Pfam" id="PF00672">
    <property type="entry name" value="HAMP"/>
    <property type="match status" value="1"/>
</dbReference>
<dbReference type="AlphaFoldDB" id="A0A285R8Z2"/>
<comment type="subcellular location">
    <subcellularLocation>
        <location evidence="1">Cell inner membrane</location>
        <topology evidence="1">Multi-pass membrane protein</topology>
    </subcellularLocation>
</comment>
<dbReference type="SMART" id="SM00304">
    <property type="entry name" value="HAMP"/>
    <property type="match status" value="1"/>
</dbReference>
<dbReference type="GO" id="GO:0005886">
    <property type="term" value="C:plasma membrane"/>
    <property type="evidence" value="ECO:0007669"/>
    <property type="project" value="UniProtKB-SubCell"/>
</dbReference>
<dbReference type="InterPro" id="IPR004090">
    <property type="entry name" value="Chemotax_Me-accpt_rcpt"/>
</dbReference>
<comment type="similarity">
    <text evidence="4">Belongs to the methyl-accepting chemotaxis (MCP) protein family.</text>
</comment>
<dbReference type="OrthoDB" id="369026at2"/>
<evidence type="ECO:0000313" key="10">
    <source>
        <dbReference type="EMBL" id="SOB90576.1"/>
    </source>
</evidence>
<keyword evidence="2" id="KW-1003">Cell membrane</keyword>
<dbReference type="InterPro" id="IPR003660">
    <property type="entry name" value="HAMP_dom"/>
</dbReference>
<dbReference type="PANTHER" id="PTHR32089">
    <property type="entry name" value="METHYL-ACCEPTING CHEMOTAXIS PROTEIN MCPB"/>
    <property type="match status" value="1"/>
</dbReference>
<dbReference type="STRING" id="538381.GCA_001696535_01595"/>
<keyword evidence="6" id="KW-0472">Membrane</keyword>
<dbReference type="PROSITE" id="PS50111">
    <property type="entry name" value="CHEMOTAXIS_TRANSDUC_2"/>
    <property type="match status" value="1"/>
</dbReference>
<reference evidence="10 11" key="1">
    <citation type="submission" date="2017-08" db="EMBL/GenBank/DDBJ databases">
        <authorList>
            <person name="de Groot N.N."/>
        </authorList>
    </citation>
    <scope>NUCLEOTIDE SEQUENCE [LARGE SCALE GENOMIC DNA]</scope>
    <source>
        <strain evidence="10 11">USBA 352</strain>
    </source>
</reference>
<feature type="domain" description="Methyl-accepting transducer" evidence="7">
    <location>
        <begin position="289"/>
        <end position="532"/>
    </location>
</feature>
<dbReference type="PROSITE" id="PS50192">
    <property type="entry name" value="T_SNARE"/>
    <property type="match status" value="1"/>
</dbReference>
<evidence type="ECO:0000256" key="4">
    <source>
        <dbReference type="ARBA" id="ARBA00029447"/>
    </source>
</evidence>
<dbReference type="PRINTS" id="PR00260">
    <property type="entry name" value="CHEMTRNSDUCR"/>
</dbReference>
<evidence type="ECO:0000256" key="1">
    <source>
        <dbReference type="ARBA" id="ARBA00004429"/>
    </source>
</evidence>
<dbReference type="SUPFAM" id="SSF58104">
    <property type="entry name" value="Methyl-accepting chemotaxis protein (MCP) signaling domain"/>
    <property type="match status" value="1"/>
</dbReference>
<dbReference type="InterPro" id="IPR004089">
    <property type="entry name" value="MCPsignal_dom"/>
</dbReference>
<evidence type="ECO:0000259" key="8">
    <source>
        <dbReference type="PROSITE" id="PS50192"/>
    </source>
</evidence>
<dbReference type="GO" id="GO:0004888">
    <property type="term" value="F:transmembrane signaling receptor activity"/>
    <property type="evidence" value="ECO:0007669"/>
    <property type="project" value="InterPro"/>
</dbReference>
<feature type="domain" description="T-SNARE coiled-coil homology" evidence="8">
    <location>
        <begin position="456"/>
        <end position="510"/>
    </location>
</feature>
<feature type="transmembrane region" description="Helical" evidence="6">
    <location>
        <begin position="12"/>
        <end position="33"/>
    </location>
</feature>
<sequence length="552" mass="58111">MQNMTINKRLYAGFGAVLLLTLALAGFGFWSAWTASGNFAGYREGARQTIDYADLSKSALQTRLAVMRYRATRSDAIAAVVDENVARIADVYRRAQEGGVAPEHLAVVTRIRDNALAYRDGFRKAQQLAGDPQAFEAVYRDTLDRLGPLMVDEATEGLLAAVAREEKLGPVIQGEFLWQEIASVVLGLAIVAVGLGIALIAARSLSRPVIAITGVMRRLADDDLTVTIPGTQRGDELGEMARAVDVFKARMVEGERMRSEQERETAAKLRRQEAMEAAVGEFQSAARAAIATVTSAASQMEGAARGLTGTASSSAARTVTVGEAAQEANQNVQTIATAAEELAASIQEIARQVSSSTAMSERAVASAGLTSERVQSLAHASQKVGEVLRLISDIAEQTNLLALNATIEAARAGEAGRGFAVVAAEVKELANQTSRATEEIGAQITAIQSATGVAVSDIRSITETIREMNIVTTAIASAVEQQGAATQEIARNVQSAATGTMSVTGSIADLGAAAEQTGGASREVLSAATELNRQSDMLRGQIDRFLTAIRAA</sequence>
<dbReference type="InterPro" id="IPR000727">
    <property type="entry name" value="T_SNARE_dom"/>
</dbReference>
<keyword evidence="11" id="KW-1185">Reference proteome</keyword>
<dbReference type="CDD" id="cd06225">
    <property type="entry name" value="HAMP"/>
    <property type="match status" value="1"/>
</dbReference>
<dbReference type="SMART" id="SM00283">
    <property type="entry name" value="MA"/>
    <property type="match status" value="1"/>
</dbReference>
<evidence type="ECO:0000259" key="7">
    <source>
        <dbReference type="PROSITE" id="PS50111"/>
    </source>
</evidence>
<accession>A0A285R8Z2</accession>
<dbReference type="Proteomes" id="UP000219331">
    <property type="component" value="Unassembled WGS sequence"/>
</dbReference>
<keyword evidence="2" id="KW-0997">Cell inner membrane</keyword>
<organism evidence="10 11">
    <name type="scientific">Stappia indica</name>
    <dbReference type="NCBI Taxonomy" id="538381"/>
    <lineage>
        <taxon>Bacteria</taxon>
        <taxon>Pseudomonadati</taxon>
        <taxon>Pseudomonadota</taxon>
        <taxon>Alphaproteobacteria</taxon>
        <taxon>Hyphomicrobiales</taxon>
        <taxon>Stappiaceae</taxon>
        <taxon>Stappia</taxon>
    </lineage>
</organism>
<gene>
    <name evidence="10" type="ORF">SAMN05421512_101468</name>
</gene>
<feature type="domain" description="HAMP" evidence="9">
    <location>
        <begin position="203"/>
        <end position="256"/>
    </location>
</feature>
<name>A0A285R8Z2_9HYPH</name>
<evidence type="ECO:0000256" key="5">
    <source>
        <dbReference type="PROSITE-ProRule" id="PRU00284"/>
    </source>
</evidence>
<keyword evidence="6" id="KW-1133">Transmembrane helix</keyword>
<dbReference type="GO" id="GO:0007165">
    <property type="term" value="P:signal transduction"/>
    <property type="evidence" value="ECO:0007669"/>
    <property type="project" value="UniProtKB-KW"/>
</dbReference>
<protein>
    <submittedName>
        <fullName evidence="10">Methyl-accepting chemotaxis protein</fullName>
    </submittedName>
</protein>
<keyword evidence="3 5" id="KW-0807">Transducer</keyword>
<dbReference type="GO" id="GO:0006935">
    <property type="term" value="P:chemotaxis"/>
    <property type="evidence" value="ECO:0007669"/>
    <property type="project" value="InterPro"/>
</dbReference>
<dbReference type="RefSeq" id="WP_097173782.1">
    <property type="nucleotide sequence ID" value="NZ_OBML01000001.1"/>
</dbReference>
<dbReference type="PANTHER" id="PTHR32089:SF112">
    <property type="entry name" value="LYSOZYME-LIKE PROTEIN-RELATED"/>
    <property type="match status" value="1"/>
</dbReference>
<keyword evidence="6" id="KW-0812">Transmembrane</keyword>
<evidence type="ECO:0000313" key="11">
    <source>
        <dbReference type="Proteomes" id="UP000219331"/>
    </source>
</evidence>
<dbReference type="Pfam" id="PF00015">
    <property type="entry name" value="MCPsignal"/>
    <property type="match status" value="1"/>
</dbReference>
<evidence type="ECO:0000256" key="2">
    <source>
        <dbReference type="ARBA" id="ARBA00022519"/>
    </source>
</evidence>
<evidence type="ECO:0000259" key="9">
    <source>
        <dbReference type="PROSITE" id="PS50885"/>
    </source>
</evidence>
<dbReference type="EMBL" id="OBML01000001">
    <property type="protein sequence ID" value="SOB90576.1"/>
    <property type="molecule type" value="Genomic_DNA"/>
</dbReference>
<dbReference type="Gene3D" id="6.10.340.10">
    <property type="match status" value="1"/>
</dbReference>
<dbReference type="PROSITE" id="PS50885">
    <property type="entry name" value="HAMP"/>
    <property type="match status" value="1"/>
</dbReference>
<evidence type="ECO:0000256" key="3">
    <source>
        <dbReference type="ARBA" id="ARBA00023224"/>
    </source>
</evidence>
<proteinExistence type="inferred from homology"/>
<dbReference type="Gene3D" id="1.10.287.950">
    <property type="entry name" value="Methyl-accepting chemotaxis protein"/>
    <property type="match status" value="1"/>
</dbReference>